<keyword evidence="2" id="KW-1185">Reference proteome</keyword>
<sequence>MDWSRWGPVLLLLGLVGFCTSAVQPLQPYYSIVAPRWVRPNSEYHVAVSVIGVSEPTSTFIELSAQLDSGESFAVSDTIVVEPYATRVLSLEIGDTGPGKYRLLARGVNGFNFVNSTELDYVHKSYSVFVQSDRSVYKPGSKIQFRCIVLDSRLRPTANRQIEIYITDGQGNRIKQWDRPRLHQGIFNGELELSPSPVLGDWEIVANIGNQTFKKGIQVAEYVLPKFEVTIDSSPHATFKEGKIAVIVHAKYTYGKPVKGEATITAFPDIYSPVLQPVFQEPIRKIVKIDGKAVVDFDIVDDLRVTDDDYRRPVVIEVAVEEAVTGRRQNASLQITLHKHKYSMELLRSAEYYKPGLKYTATLKVAYHDGSPVIDNTNPVQISYGYTYDQDNLFNMTKMLDKNGMIELEFYPPLEVPDNNPRPLRIEAQYLNLHEWFPSTNPATSLSNQYIQAMVRTEKPVVNGWVEIDVNSTSPLKYLSYQILGRGDVLQAASIQTGDRHTASFRFFATYVMAPVAHVLVYYVREDGEVIADSLEVELEGTLQNFVDIRTQTDEVRPGGDVDLTISAKPNSYVGILGVDQRSLLLKSGNDISYDQVKKELMSYDMKDGSYYSDDEFTPSWIRPGSASTEEVFRKSGTVVLTNAYLHENPQLTYPDDGRLHGPLSQGLSVSTLKPDIGPPVKHKFASRPAWAGRYAFSYVPLTPWRPRVFLMHDIPDTWLFMNMSSGYEGKTVIRKKAPDSITSWVLTGFSVDPTFGLGLMDSPRKLKVFKPFFISLNLPYSVIRGEIVAIPIAVFNYMNRDLNVEVVLDHSGDFEFAEVSNEVHDTKRFELSRTKKIFVPANSAQSVSFMIIPTKLNHITIKASAKSAFAGDSIEFPLLVKAEGETQYRNKVVFVDLRNDNSVKTNVTVDFPRNFVADSDYVEVAVVGDILGPTIPNLAELIKMPFGCGEQNMLNFVPNIVILDYLKNTNQLSPAIEGKAVRYLEKGYQQELTYRHADGSFSAFGKSDPSGSTWLTAFVAKSFKQAEKYITVEEKIIADALKWLAEKQAPNGSFPEVGTVSHRDMQGGASKGLALTAYVLSAFLEIEGGVEGRYRNAIYKGVDYMVRNMQDLDDNYALSICTYVLGLARNAYEDEAFRQLERRANNERELKWWSKPSIGPENETNPWRAELTRCVDVEMTSYAMLAYLRRNQLTDATHIMKWLVKQRNVEGGFASTQDTVVGLFALSKLGEKLRTSAYDLRVKISTDAGEQKEISVNPRNFMIVQKHVLMGKTRAINITATGTGFALVQVASRYNLNVTGAFPLFSLDPQVDKTSTADHLRLSICSGFLPTRETNESNMAVMEVSFPSGFTVDQDALPSLELSQHVRRVETKNGDTMIVLYFDKMTTEKEYCPTVSAYRTHKVAKQKPVPISIYDYYDSSRRARVFYEPKMTTLCDICEGEQCGDVCERSATVGKRGDDAQESKSAGSRSIVNPITVLLSLSYIAALAINRPHMRGLSL</sequence>
<name>A0ACC2PAJ6_9HYME</name>
<gene>
    <name evidence="1" type="ORF">QAD02_015813</name>
</gene>
<evidence type="ECO:0000313" key="2">
    <source>
        <dbReference type="Proteomes" id="UP001239111"/>
    </source>
</evidence>
<evidence type="ECO:0000313" key="1">
    <source>
        <dbReference type="EMBL" id="KAJ8680026.1"/>
    </source>
</evidence>
<proteinExistence type="predicted"/>
<comment type="caution">
    <text evidence="1">The sequence shown here is derived from an EMBL/GenBank/DDBJ whole genome shotgun (WGS) entry which is preliminary data.</text>
</comment>
<dbReference type="Proteomes" id="UP001239111">
    <property type="component" value="Chromosome 2"/>
</dbReference>
<organism evidence="1 2">
    <name type="scientific">Eretmocerus hayati</name>
    <dbReference type="NCBI Taxonomy" id="131215"/>
    <lineage>
        <taxon>Eukaryota</taxon>
        <taxon>Metazoa</taxon>
        <taxon>Ecdysozoa</taxon>
        <taxon>Arthropoda</taxon>
        <taxon>Hexapoda</taxon>
        <taxon>Insecta</taxon>
        <taxon>Pterygota</taxon>
        <taxon>Neoptera</taxon>
        <taxon>Endopterygota</taxon>
        <taxon>Hymenoptera</taxon>
        <taxon>Apocrita</taxon>
        <taxon>Proctotrupomorpha</taxon>
        <taxon>Chalcidoidea</taxon>
        <taxon>Aphelinidae</taxon>
        <taxon>Aphelininae</taxon>
        <taxon>Eretmocerus</taxon>
    </lineage>
</organism>
<reference evidence="1" key="1">
    <citation type="submission" date="2023-04" db="EMBL/GenBank/DDBJ databases">
        <title>A chromosome-level genome assembly of the parasitoid wasp Eretmocerus hayati.</title>
        <authorList>
            <person name="Zhong Y."/>
            <person name="Liu S."/>
            <person name="Liu Y."/>
        </authorList>
    </citation>
    <scope>NUCLEOTIDE SEQUENCE</scope>
    <source>
        <strain evidence="1">ZJU_SS_LIU_2023</strain>
    </source>
</reference>
<dbReference type="EMBL" id="CM056742">
    <property type="protein sequence ID" value="KAJ8680026.1"/>
    <property type="molecule type" value="Genomic_DNA"/>
</dbReference>
<accession>A0ACC2PAJ6</accession>
<protein>
    <submittedName>
        <fullName evidence="1">Uncharacterized protein</fullName>
    </submittedName>
</protein>